<dbReference type="CDD" id="cd01335">
    <property type="entry name" value="Radical_SAM"/>
    <property type="match status" value="1"/>
</dbReference>
<dbReference type="InterPro" id="IPR050377">
    <property type="entry name" value="Radical_SAM_PqqE_MftC-like"/>
</dbReference>
<evidence type="ECO:0000313" key="10">
    <source>
        <dbReference type="Proteomes" id="UP000186308"/>
    </source>
</evidence>
<dbReference type="GO" id="GO:0046872">
    <property type="term" value="F:metal ion binding"/>
    <property type="evidence" value="ECO:0007669"/>
    <property type="project" value="UniProtKB-KW"/>
</dbReference>
<accession>A0A8G2FCY5</accession>
<evidence type="ECO:0000256" key="5">
    <source>
        <dbReference type="ARBA" id="ARBA00023004"/>
    </source>
</evidence>
<dbReference type="Proteomes" id="UP000186308">
    <property type="component" value="Unassembled WGS sequence"/>
</dbReference>
<dbReference type="SUPFAM" id="SSF56300">
    <property type="entry name" value="Metallo-dependent phosphatases"/>
    <property type="match status" value="1"/>
</dbReference>
<feature type="domain" description="Radical SAM core" evidence="7">
    <location>
        <begin position="309"/>
        <end position="452"/>
    </location>
</feature>
<evidence type="ECO:0000256" key="2">
    <source>
        <dbReference type="ARBA" id="ARBA00008950"/>
    </source>
</evidence>
<dbReference type="InterPro" id="IPR013785">
    <property type="entry name" value="Aldolase_TIM"/>
</dbReference>
<keyword evidence="3" id="KW-0949">S-adenosyl-L-methionine</keyword>
<gene>
    <name evidence="9" type="ORF">SAMN05421828_102150</name>
</gene>
<evidence type="ECO:0000259" key="7">
    <source>
        <dbReference type="Pfam" id="PF04055"/>
    </source>
</evidence>
<evidence type="ECO:0000259" key="8">
    <source>
        <dbReference type="Pfam" id="PF12850"/>
    </source>
</evidence>
<dbReference type="EMBL" id="FTNE01000002">
    <property type="protein sequence ID" value="SIQ19036.1"/>
    <property type="molecule type" value="Genomic_DNA"/>
</dbReference>
<dbReference type="InterPro" id="IPR029052">
    <property type="entry name" value="Metallo-depent_PP-like"/>
</dbReference>
<organism evidence="9 10">
    <name type="scientific">Acidiphilium rubrum</name>
    <dbReference type="NCBI Taxonomy" id="526"/>
    <lineage>
        <taxon>Bacteria</taxon>
        <taxon>Pseudomonadati</taxon>
        <taxon>Pseudomonadota</taxon>
        <taxon>Alphaproteobacteria</taxon>
        <taxon>Acetobacterales</taxon>
        <taxon>Acidocellaceae</taxon>
        <taxon>Acidiphilium</taxon>
    </lineage>
</organism>
<dbReference type="SUPFAM" id="SSF102114">
    <property type="entry name" value="Radical SAM enzymes"/>
    <property type="match status" value="1"/>
</dbReference>
<keyword evidence="10" id="KW-1185">Reference proteome</keyword>
<sequence>MFDGEPVVPLITATGPVLIFGGPYSNIQATEALFDEARRLGIAPDQMICTGDIVAYGADPQACVDLIRSHRVATVMGNCEEQLAQNAPDCGCGFAAGSACDRLSAGWFGYANARVDAAAKRWMAGLPRRIDLAIGGRRLAIVHGAPSRINRFVFGSDPEPMLADEIALTGADGVIAGHCGLGFTRMVGGKLWHNAGAVGLPANDGTPRGWFSVLTPHGDGFSITPMPLAFDHRAAAFAMRAAGLAEDYAGAIETGVWPNFDILPLPERAATAMPLAPAVIAVPGDPPAAAAPPADALVALERLETLWVNTGTLCNLACAGCYIESSPRNDRLAYIAPEILKSLLDEARDVQPDLREIGFTGGEPFMNPAIMPMLGDALDRGYRVLVLTNAMRPMQRHFDALRALHAAHGAKLGVRVSLDHFTPSGHEALRGADSWQPALAGLRALDAAGFAPSVAARFDPALASEAEIRAGFAGLFAEEGFAIDAADPAALVLFAELATETPVPGVAAAAWQALRSRGADAMCRTARMVVQRKGESRASIVACTLLPYEARFDLGSTLAASARPVTLDHPYCAQFCVFGASSCMGAR</sequence>
<dbReference type="GO" id="GO:0003824">
    <property type="term" value="F:catalytic activity"/>
    <property type="evidence" value="ECO:0007669"/>
    <property type="project" value="InterPro"/>
</dbReference>
<keyword evidence="6" id="KW-0411">Iron-sulfur</keyword>
<comment type="cofactor">
    <cofactor evidence="1">
        <name>[4Fe-4S] cluster</name>
        <dbReference type="ChEBI" id="CHEBI:49883"/>
    </cofactor>
</comment>
<keyword evidence="4" id="KW-0479">Metal-binding</keyword>
<dbReference type="SFLD" id="SFLDS00029">
    <property type="entry name" value="Radical_SAM"/>
    <property type="match status" value="1"/>
</dbReference>
<proteinExistence type="inferred from homology"/>
<dbReference type="OrthoDB" id="9810775at2"/>
<dbReference type="CDD" id="cd00838">
    <property type="entry name" value="MPP_superfamily"/>
    <property type="match status" value="1"/>
</dbReference>
<dbReference type="InterPro" id="IPR058240">
    <property type="entry name" value="rSAM_sf"/>
</dbReference>
<evidence type="ECO:0000256" key="4">
    <source>
        <dbReference type="ARBA" id="ARBA00022723"/>
    </source>
</evidence>
<protein>
    <submittedName>
        <fullName evidence="9">4Fe-4S single cluster domain-containing protein</fullName>
    </submittedName>
</protein>
<feature type="domain" description="Calcineurin-like phosphoesterase" evidence="8">
    <location>
        <begin position="26"/>
        <end position="206"/>
    </location>
</feature>
<evidence type="ECO:0000256" key="1">
    <source>
        <dbReference type="ARBA" id="ARBA00001966"/>
    </source>
</evidence>
<dbReference type="AlphaFoldDB" id="A0A8G2FCY5"/>
<dbReference type="Gene3D" id="3.60.21.10">
    <property type="match status" value="1"/>
</dbReference>
<evidence type="ECO:0000256" key="3">
    <source>
        <dbReference type="ARBA" id="ARBA00022691"/>
    </source>
</evidence>
<dbReference type="GO" id="GO:0051536">
    <property type="term" value="F:iron-sulfur cluster binding"/>
    <property type="evidence" value="ECO:0007669"/>
    <property type="project" value="UniProtKB-KW"/>
</dbReference>
<dbReference type="InterPro" id="IPR024654">
    <property type="entry name" value="Calcineurin-like_PHP_lpxH"/>
</dbReference>
<evidence type="ECO:0000313" key="9">
    <source>
        <dbReference type="EMBL" id="SIQ19036.1"/>
    </source>
</evidence>
<dbReference type="PANTHER" id="PTHR11228">
    <property type="entry name" value="RADICAL SAM DOMAIN PROTEIN"/>
    <property type="match status" value="1"/>
</dbReference>
<comment type="similarity">
    <text evidence="2">Belongs to the metallophosphoesterase superfamily. YfcE family.</text>
</comment>
<keyword evidence="5" id="KW-0408">Iron</keyword>
<evidence type="ECO:0000256" key="6">
    <source>
        <dbReference type="ARBA" id="ARBA00023014"/>
    </source>
</evidence>
<name>A0A8G2FCY5_ACIRU</name>
<dbReference type="PANTHER" id="PTHR11228:SF7">
    <property type="entry name" value="PQQA PEPTIDE CYCLASE"/>
    <property type="match status" value="1"/>
</dbReference>
<dbReference type="Pfam" id="PF12850">
    <property type="entry name" value="Metallophos_2"/>
    <property type="match status" value="1"/>
</dbReference>
<dbReference type="SFLD" id="SFLDG01067">
    <property type="entry name" value="SPASM/twitch_domain_containing"/>
    <property type="match status" value="1"/>
</dbReference>
<reference evidence="9 10" key="1">
    <citation type="submission" date="2017-01" db="EMBL/GenBank/DDBJ databases">
        <authorList>
            <person name="Varghese N."/>
            <person name="Submissions S."/>
        </authorList>
    </citation>
    <scope>NUCLEOTIDE SEQUENCE [LARGE SCALE GENOMIC DNA]</scope>
    <source>
        <strain evidence="9 10">ATCC 35905</strain>
    </source>
</reference>
<dbReference type="Pfam" id="PF04055">
    <property type="entry name" value="Radical_SAM"/>
    <property type="match status" value="1"/>
</dbReference>
<dbReference type="InterPro" id="IPR007197">
    <property type="entry name" value="rSAM"/>
</dbReference>
<dbReference type="Gene3D" id="3.20.20.70">
    <property type="entry name" value="Aldolase class I"/>
    <property type="match status" value="1"/>
</dbReference>
<comment type="caution">
    <text evidence="9">The sequence shown here is derived from an EMBL/GenBank/DDBJ whole genome shotgun (WGS) entry which is preliminary data.</text>
</comment>